<protein>
    <recommendedName>
        <fullName evidence="3">proteasome endopeptidase complex</fullName>
        <ecNumber evidence="3">3.4.25.1</ecNumber>
    </recommendedName>
</protein>
<accession>A0AAD7RCR8</accession>
<sequence length="321" mass="35119">MTSYVLATPDGGFNFENCTRNSQLQASSADNIKVKAKKTGTTIAGMIFKDGVVLGADTRATSGEVVADKNCSKIHYIAPNIYCCGAGTAADTEKTTDMLRSNLTLQTLSMGRNPRLVMACRMLQDLLYSCCGAGTAADTEKTTDMLRSNLTLQTLSMGRNPRLVMACRMLQDLLYRHKGQISAMLLLGGVDCTGPHIFTVGPYGSVNKGPFQTMGSGALPALAVFEDRFKPNMNEDEAKQLVRDAITAGITNDLGSGSNVDLCVIRRDGVDYLRPFESDNYQRKRLRRYRFDRGTTPVLSEQTTKLQVDLLEETVHRMEGP</sequence>
<evidence type="ECO:0000256" key="5">
    <source>
        <dbReference type="ARBA" id="ARBA00022670"/>
    </source>
</evidence>
<dbReference type="PROSITE" id="PS51476">
    <property type="entry name" value="PROTEASOME_BETA_2"/>
    <property type="match status" value="1"/>
</dbReference>
<comment type="subcellular location">
    <subcellularLocation>
        <location evidence="2">Nucleus</location>
    </subcellularLocation>
</comment>
<evidence type="ECO:0000256" key="4">
    <source>
        <dbReference type="ARBA" id="ARBA00022490"/>
    </source>
</evidence>
<dbReference type="InterPro" id="IPR023333">
    <property type="entry name" value="Proteasome_suB-type"/>
</dbReference>
<keyword evidence="5" id="KW-0645">Protease</keyword>
<evidence type="ECO:0000256" key="2">
    <source>
        <dbReference type="ARBA" id="ARBA00004123"/>
    </source>
</evidence>
<comment type="catalytic activity">
    <reaction evidence="1">
        <text>Cleavage of peptide bonds with very broad specificity.</text>
        <dbReference type="EC" id="3.4.25.1"/>
    </reaction>
</comment>
<dbReference type="Pfam" id="PF00227">
    <property type="entry name" value="Proteasome"/>
    <property type="match status" value="2"/>
</dbReference>
<reference evidence="11" key="1">
    <citation type="journal article" date="2023" name="Science">
        <title>Genome structures resolve the early diversification of teleost fishes.</title>
        <authorList>
            <person name="Parey E."/>
            <person name="Louis A."/>
            <person name="Montfort J."/>
            <person name="Bouchez O."/>
            <person name="Roques C."/>
            <person name="Iampietro C."/>
            <person name="Lluch J."/>
            <person name="Castinel A."/>
            <person name="Donnadieu C."/>
            <person name="Desvignes T."/>
            <person name="Floi Bucao C."/>
            <person name="Jouanno E."/>
            <person name="Wen M."/>
            <person name="Mejri S."/>
            <person name="Dirks R."/>
            <person name="Jansen H."/>
            <person name="Henkel C."/>
            <person name="Chen W.J."/>
            <person name="Zahm M."/>
            <person name="Cabau C."/>
            <person name="Klopp C."/>
            <person name="Thompson A.W."/>
            <person name="Robinson-Rechavi M."/>
            <person name="Braasch I."/>
            <person name="Lecointre G."/>
            <person name="Bobe J."/>
            <person name="Postlethwait J.H."/>
            <person name="Berthelot C."/>
            <person name="Roest Crollius H."/>
            <person name="Guiguen Y."/>
        </authorList>
    </citation>
    <scope>NUCLEOTIDE SEQUENCE</scope>
    <source>
        <strain evidence="11">NC1722</strain>
    </source>
</reference>
<evidence type="ECO:0000259" key="10">
    <source>
        <dbReference type="Pfam" id="PF12465"/>
    </source>
</evidence>
<dbReference type="Pfam" id="PF12465">
    <property type="entry name" value="Pr_beta_C"/>
    <property type="match status" value="1"/>
</dbReference>
<feature type="domain" description="Proteasome beta subunit C-terminal" evidence="10">
    <location>
        <begin position="284"/>
        <end position="315"/>
    </location>
</feature>
<evidence type="ECO:0000256" key="9">
    <source>
        <dbReference type="ARBA" id="ARBA00023242"/>
    </source>
</evidence>
<dbReference type="GO" id="GO:0051603">
    <property type="term" value="P:proteolysis involved in protein catabolic process"/>
    <property type="evidence" value="ECO:0007669"/>
    <property type="project" value="InterPro"/>
</dbReference>
<keyword evidence="8" id="KW-0647">Proteasome</keyword>
<keyword evidence="9" id="KW-0539">Nucleus</keyword>
<dbReference type="PANTHER" id="PTHR32194:SF4">
    <property type="entry name" value="PROTEASOME SUBUNIT BETA TYPE-7"/>
    <property type="match status" value="1"/>
</dbReference>
<keyword evidence="6" id="KW-0888">Threonine protease</keyword>
<dbReference type="AlphaFoldDB" id="A0AAD7RCR8"/>
<dbReference type="PROSITE" id="PS00854">
    <property type="entry name" value="PROTEASOME_BETA_1"/>
    <property type="match status" value="1"/>
</dbReference>
<proteinExistence type="predicted"/>
<name>A0AAD7RCR8_9TELE</name>
<dbReference type="Gene3D" id="3.60.20.10">
    <property type="entry name" value="Glutamine Phosphoribosylpyrophosphate, subunit 1, domain 1"/>
    <property type="match status" value="2"/>
</dbReference>
<evidence type="ECO:0000313" key="12">
    <source>
        <dbReference type="Proteomes" id="UP001221898"/>
    </source>
</evidence>
<evidence type="ECO:0000313" key="11">
    <source>
        <dbReference type="EMBL" id="KAJ8377874.1"/>
    </source>
</evidence>
<dbReference type="InterPro" id="IPR001353">
    <property type="entry name" value="Proteasome_sua/b"/>
</dbReference>
<keyword evidence="7" id="KW-0378">Hydrolase</keyword>
<dbReference type="GO" id="GO:0004298">
    <property type="term" value="F:threonine-type endopeptidase activity"/>
    <property type="evidence" value="ECO:0007669"/>
    <property type="project" value="UniProtKB-KW"/>
</dbReference>
<keyword evidence="12" id="KW-1185">Reference proteome</keyword>
<evidence type="ECO:0000256" key="7">
    <source>
        <dbReference type="ARBA" id="ARBA00022801"/>
    </source>
</evidence>
<dbReference type="GO" id="GO:0005634">
    <property type="term" value="C:nucleus"/>
    <property type="evidence" value="ECO:0007669"/>
    <property type="project" value="UniProtKB-SubCell"/>
</dbReference>
<dbReference type="GO" id="GO:0005737">
    <property type="term" value="C:cytoplasm"/>
    <property type="evidence" value="ECO:0007669"/>
    <property type="project" value="TreeGrafter"/>
</dbReference>
<dbReference type="InterPro" id="IPR024689">
    <property type="entry name" value="Proteasome_bsu_C"/>
</dbReference>
<comment type="caution">
    <text evidence="11">The sequence shown here is derived from an EMBL/GenBank/DDBJ whole genome shotgun (WGS) entry which is preliminary data.</text>
</comment>
<gene>
    <name evidence="11" type="ORF">AAFF_G00250250</name>
</gene>
<dbReference type="InterPro" id="IPR016050">
    <property type="entry name" value="Proteasome_bsu_CS"/>
</dbReference>
<dbReference type="CDD" id="cd03763">
    <property type="entry name" value="proteasome_beta_type_7"/>
    <property type="match status" value="1"/>
</dbReference>
<organism evidence="11 12">
    <name type="scientific">Aldrovandia affinis</name>
    <dbReference type="NCBI Taxonomy" id="143900"/>
    <lineage>
        <taxon>Eukaryota</taxon>
        <taxon>Metazoa</taxon>
        <taxon>Chordata</taxon>
        <taxon>Craniata</taxon>
        <taxon>Vertebrata</taxon>
        <taxon>Euteleostomi</taxon>
        <taxon>Actinopterygii</taxon>
        <taxon>Neopterygii</taxon>
        <taxon>Teleostei</taxon>
        <taxon>Notacanthiformes</taxon>
        <taxon>Halosauridae</taxon>
        <taxon>Aldrovandia</taxon>
    </lineage>
</organism>
<evidence type="ECO:0000256" key="6">
    <source>
        <dbReference type="ARBA" id="ARBA00022698"/>
    </source>
</evidence>
<dbReference type="InterPro" id="IPR029055">
    <property type="entry name" value="Ntn_hydrolases_N"/>
</dbReference>
<dbReference type="GO" id="GO:0005839">
    <property type="term" value="C:proteasome core complex"/>
    <property type="evidence" value="ECO:0007669"/>
    <property type="project" value="InterPro"/>
</dbReference>
<dbReference type="PANTHER" id="PTHR32194">
    <property type="entry name" value="METALLOPROTEASE TLDD"/>
    <property type="match status" value="1"/>
</dbReference>
<evidence type="ECO:0000256" key="8">
    <source>
        <dbReference type="ARBA" id="ARBA00022942"/>
    </source>
</evidence>
<dbReference type="EMBL" id="JAINUG010000337">
    <property type="protein sequence ID" value="KAJ8377874.1"/>
    <property type="molecule type" value="Genomic_DNA"/>
</dbReference>
<dbReference type="EC" id="3.4.25.1" evidence="3"/>
<evidence type="ECO:0000256" key="3">
    <source>
        <dbReference type="ARBA" id="ARBA00012039"/>
    </source>
</evidence>
<keyword evidence="4" id="KW-0963">Cytoplasm</keyword>
<evidence type="ECO:0000256" key="1">
    <source>
        <dbReference type="ARBA" id="ARBA00001198"/>
    </source>
</evidence>
<dbReference type="Proteomes" id="UP001221898">
    <property type="component" value="Unassembled WGS sequence"/>
</dbReference>
<dbReference type="SUPFAM" id="SSF56235">
    <property type="entry name" value="N-terminal nucleophile aminohydrolases (Ntn hydrolases)"/>
    <property type="match status" value="2"/>
</dbReference>